<evidence type="ECO:0000256" key="2">
    <source>
        <dbReference type="SAM" id="Phobius"/>
    </source>
</evidence>
<keyword evidence="2" id="KW-0812">Transmembrane</keyword>
<name>A0A820WZW2_9BILA</name>
<dbReference type="AlphaFoldDB" id="A0A820WZW2"/>
<feature type="region of interest" description="Disordered" evidence="1">
    <location>
        <begin position="304"/>
        <end position="340"/>
    </location>
</feature>
<comment type="caution">
    <text evidence="3">The sequence shown here is derived from an EMBL/GenBank/DDBJ whole genome shotgun (WGS) entry which is preliminary data.</text>
</comment>
<keyword evidence="2" id="KW-0472">Membrane</keyword>
<feature type="transmembrane region" description="Helical" evidence="2">
    <location>
        <begin position="376"/>
        <end position="399"/>
    </location>
</feature>
<feature type="compositionally biased region" description="Low complexity" evidence="1">
    <location>
        <begin position="304"/>
        <end position="330"/>
    </location>
</feature>
<accession>A0A820WZW2</accession>
<evidence type="ECO:0000313" key="3">
    <source>
        <dbReference type="EMBL" id="CAF4524655.1"/>
    </source>
</evidence>
<sequence length="412" mass="44378">MSDFDSSDTVRCRWSSGSTSNINGYDECAAVCSGVPGAILYSDNCTLVFTLTQASMCVAVALQIEDFYTTTSPTPMSSVPIQFLFYGYIASSGCSTPPAIIGSRPNRACIGTPIGSTVNELVIVQVYCSGTSIVDFITSSPVGLTKSLYQIVLSWIPTADQVGPQGFCAGAIDNTTVQFNRWCITFLVGYNSPDLIRATSIQGTALPIGTISSNQTTFSIHATNTVNRPPRNSTNVYFNDAATNTSVYTIDCGYDAHVIYTGNTIVFYIPSPPWIPGHSYYVTFDSDPTFWTFDIWDSAASSTTATTTTQPQSTTPVNTLPTTTGATSSTRNEFDPRHTVHGSLANTTTIPVNNSDSPIQIMSPQDFETACASPVAIINAVNMLIMFPMHGLLMYVFYLKFSAAFNPLMQQA</sequence>
<dbReference type="Proteomes" id="UP000663851">
    <property type="component" value="Unassembled WGS sequence"/>
</dbReference>
<organism evidence="3 4">
    <name type="scientific">Rotaria socialis</name>
    <dbReference type="NCBI Taxonomy" id="392032"/>
    <lineage>
        <taxon>Eukaryota</taxon>
        <taxon>Metazoa</taxon>
        <taxon>Spiralia</taxon>
        <taxon>Gnathifera</taxon>
        <taxon>Rotifera</taxon>
        <taxon>Eurotatoria</taxon>
        <taxon>Bdelloidea</taxon>
        <taxon>Philodinida</taxon>
        <taxon>Philodinidae</taxon>
        <taxon>Rotaria</taxon>
    </lineage>
</organism>
<protein>
    <submittedName>
        <fullName evidence="3">Uncharacterized protein</fullName>
    </submittedName>
</protein>
<gene>
    <name evidence="3" type="ORF">HFQ381_LOCUS29340</name>
</gene>
<proteinExistence type="predicted"/>
<reference evidence="3" key="1">
    <citation type="submission" date="2021-02" db="EMBL/GenBank/DDBJ databases">
        <authorList>
            <person name="Nowell W R."/>
        </authorList>
    </citation>
    <scope>NUCLEOTIDE SEQUENCE</scope>
</reference>
<dbReference type="EMBL" id="CAJOBO010004576">
    <property type="protein sequence ID" value="CAF4524655.1"/>
    <property type="molecule type" value="Genomic_DNA"/>
</dbReference>
<keyword evidence="2" id="KW-1133">Transmembrane helix</keyword>
<evidence type="ECO:0000256" key="1">
    <source>
        <dbReference type="SAM" id="MobiDB-lite"/>
    </source>
</evidence>
<evidence type="ECO:0000313" key="4">
    <source>
        <dbReference type="Proteomes" id="UP000663851"/>
    </source>
</evidence>